<dbReference type="InterPro" id="IPR018357">
    <property type="entry name" value="Hexapep_transf_CS"/>
</dbReference>
<evidence type="ECO:0000313" key="4">
    <source>
        <dbReference type="EMBL" id="CYU37953.1"/>
    </source>
</evidence>
<dbReference type="EC" id="2.3.1.79" evidence="4"/>
<dbReference type="PANTHER" id="PTHR23416">
    <property type="entry name" value="SIALIC ACID SYNTHASE-RELATED"/>
    <property type="match status" value="1"/>
</dbReference>
<dbReference type="InterPro" id="IPR001451">
    <property type="entry name" value="Hexapep"/>
</dbReference>
<keyword evidence="4" id="KW-0012">Acyltransferase</keyword>
<evidence type="ECO:0000256" key="3">
    <source>
        <dbReference type="ARBA" id="ARBA00022737"/>
    </source>
</evidence>
<dbReference type="SUPFAM" id="SSF51161">
    <property type="entry name" value="Trimeric LpxA-like enzymes"/>
    <property type="match status" value="1"/>
</dbReference>
<reference evidence="4 5" key="1">
    <citation type="submission" date="2016-02" db="EMBL/GenBank/DDBJ databases">
        <authorList>
            <consortium name="Pathogen Informatics"/>
        </authorList>
    </citation>
    <scope>NUCLEOTIDE SEQUENCE [LARGE SCALE GENOMIC DNA]</scope>
    <source>
        <strain evidence="4 5">LSS23</strain>
    </source>
</reference>
<comment type="similarity">
    <text evidence="1">Belongs to the transferase hexapeptide repeat family.</text>
</comment>
<dbReference type="EC" id="2.3.1.28" evidence="4"/>
<protein>
    <submittedName>
        <fullName evidence="4">Chloramphenicol O-acetyltransferase</fullName>
        <ecNumber evidence="4">2.3.1.28</ecNumber>
        <ecNumber evidence="4">2.3.1.79</ecNumber>
    </submittedName>
</protein>
<dbReference type="InterPro" id="IPR051159">
    <property type="entry name" value="Hexapeptide_acetyltransf"/>
</dbReference>
<keyword evidence="2 4" id="KW-0808">Transferase</keyword>
<dbReference type="AlphaFoldDB" id="A0A0Z8D6F9"/>
<evidence type="ECO:0000256" key="2">
    <source>
        <dbReference type="ARBA" id="ARBA00022679"/>
    </source>
</evidence>
<dbReference type="EMBL" id="FIFW01000005">
    <property type="protein sequence ID" value="CYU37953.1"/>
    <property type="molecule type" value="Genomic_DNA"/>
</dbReference>
<dbReference type="GO" id="GO:0008925">
    <property type="term" value="F:maltose O-acetyltransferase activity"/>
    <property type="evidence" value="ECO:0007669"/>
    <property type="project" value="UniProtKB-EC"/>
</dbReference>
<dbReference type="PROSITE" id="PS00101">
    <property type="entry name" value="HEXAPEP_TRANSFERASES"/>
    <property type="match status" value="1"/>
</dbReference>
<evidence type="ECO:0000256" key="1">
    <source>
        <dbReference type="ARBA" id="ARBA00007274"/>
    </source>
</evidence>
<proteinExistence type="inferred from homology"/>
<name>A0A0Z8D6F9_STRSU</name>
<gene>
    <name evidence="4" type="primary">catB</name>
    <name evidence="4" type="ORF">ERS132385_00669</name>
</gene>
<dbReference type="PANTHER" id="PTHR23416:SF23">
    <property type="entry name" value="ACETYLTRANSFERASE C18B11.09C-RELATED"/>
    <property type="match status" value="1"/>
</dbReference>
<keyword evidence="3" id="KW-0677">Repeat</keyword>
<dbReference type="RefSeq" id="WP_052502434.1">
    <property type="nucleotide sequence ID" value="NZ_CEEW01000074.1"/>
</dbReference>
<dbReference type="Gene3D" id="2.160.10.10">
    <property type="entry name" value="Hexapeptide repeat proteins"/>
    <property type="match status" value="1"/>
</dbReference>
<dbReference type="Proteomes" id="UP000073434">
    <property type="component" value="Unassembled WGS sequence"/>
</dbReference>
<organism evidence="4 5">
    <name type="scientific">Streptococcus suis</name>
    <dbReference type="NCBI Taxonomy" id="1307"/>
    <lineage>
        <taxon>Bacteria</taxon>
        <taxon>Bacillati</taxon>
        <taxon>Bacillota</taxon>
        <taxon>Bacilli</taxon>
        <taxon>Lactobacillales</taxon>
        <taxon>Streptococcaceae</taxon>
        <taxon>Streptococcus</taxon>
    </lineage>
</organism>
<dbReference type="InterPro" id="IPR011004">
    <property type="entry name" value="Trimer_LpxA-like_sf"/>
</dbReference>
<sequence>MKKIVKRFYMLVRHPIIFLKSFKKNFYIRGKLNINHFSRIVLGNDITFGYGTRINFYSNNSDNKGKLFIGDNSYFCHNNTILVGGDIHIGNNVLVASEVAIFSENHSTNLETNTPYMNQSLKMSEVVIGNNVWIGEKAIILPGVHIGDNSIIGAGSVVTKNVPRNAIVGGNPAKQIKYYSEKEKCWKKT</sequence>
<dbReference type="GO" id="GO:0008811">
    <property type="term" value="F:chloramphenicol O-acetyltransferase activity"/>
    <property type="evidence" value="ECO:0007669"/>
    <property type="project" value="UniProtKB-EC"/>
</dbReference>
<dbReference type="Pfam" id="PF00132">
    <property type="entry name" value="Hexapep"/>
    <property type="match status" value="1"/>
</dbReference>
<evidence type="ECO:0000313" key="5">
    <source>
        <dbReference type="Proteomes" id="UP000073434"/>
    </source>
</evidence>
<accession>A0A0Z8D6F9</accession>